<feature type="region of interest" description="Disordered" evidence="1">
    <location>
        <begin position="69"/>
        <end position="90"/>
    </location>
</feature>
<feature type="compositionally biased region" description="Polar residues" evidence="1">
    <location>
        <begin position="80"/>
        <end position="90"/>
    </location>
</feature>
<proteinExistence type="predicted"/>
<dbReference type="EMBL" id="BLLA01000003">
    <property type="protein sequence ID" value="GFG99408.1"/>
    <property type="molecule type" value="Genomic_DNA"/>
</dbReference>
<accession>A0A7I9ZEZ3</accession>
<reference evidence="2 3" key="1">
    <citation type="journal article" date="2019" name="Emerg. Microbes Infect.">
        <title>Comprehensive subspecies identification of 175 nontuberculous mycobacteria species based on 7547 genomic profiles.</title>
        <authorList>
            <person name="Matsumoto Y."/>
            <person name="Kinjo T."/>
            <person name="Motooka D."/>
            <person name="Nabeya D."/>
            <person name="Jung N."/>
            <person name="Uechi K."/>
            <person name="Horii T."/>
            <person name="Iida T."/>
            <person name="Fujita J."/>
            <person name="Nakamura S."/>
        </authorList>
    </citation>
    <scope>NUCLEOTIDE SEQUENCE [LARGE SCALE GENOMIC DNA]</scope>
    <source>
        <strain evidence="2 3">JCM 30726</strain>
    </source>
</reference>
<keyword evidence="3" id="KW-1185">Reference proteome</keyword>
<comment type="caution">
    <text evidence="2">The sequence shown here is derived from an EMBL/GenBank/DDBJ whole genome shotgun (WGS) entry which is preliminary data.</text>
</comment>
<gene>
    <name evidence="2" type="ORF">MTIM_52870</name>
</gene>
<evidence type="ECO:0000313" key="2">
    <source>
        <dbReference type="EMBL" id="GFG99408.1"/>
    </source>
</evidence>
<protein>
    <submittedName>
        <fullName evidence="2">Uncharacterized protein</fullName>
    </submittedName>
</protein>
<name>A0A7I9ZEZ3_9MYCO</name>
<sequence length="90" mass="9765">MQWDLGGQIERVARCGVDGLTQPAFRPAGGINDLPAEIDLFPRDNHLLRCSAGRRKQRPEALMTAHDIREAAPSASASSRPLSRNTAGML</sequence>
<organism evidence="2 3">
    <name type="scientific">Mycobacterium timonense</name>
    <dbReference type="NCBI Taxonomy" id="701043"/>
    <lineage>
        <taxon>Bacteria</taxon>
        <taxon>Bacillati</taxon>
        <taxon>Actinomycetota</taxon>
        <taxon>Actinomycetes</taxon>
        <taxon>Mycobacteriales</taxon>
        <taxon>Mycobacteriaceae</taxon>
        <taxon>Mycobacterium</taxon>
        <taxon>Mycobacterium avium complex (MAC)</taxon>
    </lineage>
</organism>
<evidence type="ECO:0000256" key="1">
    <source>
        <dbReference type="SAM" id="MobiDB-lite"/>
    </source>
</evidence>
<dbReference type="AlphaFoldDB" id="A0A7I9ZEZ3"/>
<evidence type="ECO:0000313" key="3">
    <source>
        <dbReference type="Proteomes" id="UP000465301"/>
    </source>
</evidence>
<dbReference type="Proteomes" id="UP000465301">
    <property type="component" value="Unassembled WGS sequence"/>
</dbReference>